<protein>
    <submittedName>
        <fullName evidence="1">Uncharacterized protein</fullName>
    </submittedName>
</protein>
<dbReference type="EMBL" id="JANJYJ010000003">
    <property type="protein sequence ID" value="KAK3222863.1"/>
    <property type="molecule type" value="Genomic_DNA"/>
</dbReference>
<dbReference type="GO" id="GO:0042765">
    <property type="term" value="C:GPI-anchor transamidase complex"/>
    <property type="evidence" value="ECO:0007669"/>
    <property type="project" value="InterPro"/>
</dbReference>
<sequence>MGFSDQIWPTCRYAREAVCTENLTPWLKLLPCRDKAGLSALMDRASIYRGFYHSQRLHLTLVGSGSEEVDSGIILEQTLTVVLHPSSWRTGKRQPS</sequence>
<dbReference type="Pfam" id="PF04113">
    <property type="entry name" value="Gpi16"/>
    <property type="match status" value="1"/>
</dbReference>
<accession>A0AAE0EC25</accession>
<organism evidence="1 2">
    <name type="scientific">Dipteronia sinensis</name>
    <dbReference type="NCBI Taxonomy" id="43782"/>
    <lineage>
        <taxon>Eukaryota</taxon>
        <taxon>Viridiplantae</taxon>
        <taxon>Streptophyta</taxon>
        <taxon>Embryophyta</taxon>
        <taxon>Tracheophyta</taxon>
        <taxon>Spermatophyta</taxon>
        <taxon>Magnoliopsida</taxon>
        <taxon>eudicotyledons</taxon>
        <taxon>Gunneridae</taxon>
        <taxon>Pentapetalae</taxon>
        <taxon>rosids</taxon>
        <taxon>malvids</taxon>
        <taxon>Sapindales</taxon>
        <taxon>Sapindaceae</taxon>
        <taxon>Hippocastanoideae</taxon>
        <taxon>Acereae</taxon>
        <taxon>Dipteronia</taxon>
    </lineage>
</organism>
<dbReference type="InterPro" id="IPR007245">
    <property type="entry name" value="PIG-T"/>
</dbReference>
<dbReference type="PANTHER" id="PTHR12959:SF11">
    <property type="entry name" value="GPI TRANSAMIDASE COMPONENT PIG-T"/>
    <property type="match status" value="1"/>
</dbReference>
<dbReference type="GO" id="GO:0016255">
    <property type="term" value="P:attachment of GPI anchor to protein"/>
    <property type="evidence" value="ECO:0007669"/>
    <property type="project" value="InterPro"/>
</dbReference>
<proteinExistence type="predicted"/>
<comment type="caution">
    <text evidence="1">The sequence shown here is derived from an EMBL/GenBank/DDBJ whole genome shotgun (WGS) entry which is preliminary data.</text>
</comment>
<dbReference type="Proteomes" id="UP001281410">
    <property type="component" value="Unassembled WGS sequence"/>
</dbReference>
<gene>
    <name evidence="1" type="ORF">Dsin_009888</name>
</gene>
<reference evidence="1" key="1">
    <citation type="journal article" date="2023" name="Plant J.">
        <title>Genome sequences and population genomics provide insights into the demographic history, inbreeding, and mutation load of two 'living fossil' tree species of Dipteronia.</title>
        <authorList>
            <person name="Feng Y."/>
            <person name="Comes H.P."/>
            <person name="Chen J."/>
            <person name="Zhu S."/>
            <person name="Lu R."/>
            <person name="Zhang X."/>
            <person name="Li P."/>
            <person name="Qiu J."/>
            <person name="Olsen K.M."/>
            <person name="Qiu Y."/>
        </authorList>
    </citation>
    <scope>NUCLEOTIDE SEQUENCE</scope>
    <source>
        <strain evidence="1">NBL</strain>
    </source>
</reference>
<dbReference type="PANTHER" id="PTHR12959">
    <property type="entry name" value="GPI TRANSAMIDASE COMPONENT PIG-T-RELATED"/>
    <property type="match status" value="1"/>
</dbReference>
<evidence type="ECO:0000313" key="2">
    <source>
        <dbReference type="Proteomes" id="UP001281410"/>
    </source>
</evidence>
<evidence type="ECO:0000313" key="1">
    <source>
        <dbReference type="EMBL" id="KAK3222863.1"/>
    </source>
</evidence>
<keyword evidence="2" id="KW-1185">Reference proteome</keyword>
<name>A0AAE0EC25_9ROSI</name>
<dbReference type="AlphaFoldDB" id="A0AAE0EC25"/>